<keyword evidence="3" id="KW-1185">Reference proteome</keyword>
<keyword evidence="2" id="KW-0808">Transferase</keyword>
<dbReference type="GO" id="GO:0008168">
    <property type="term" value="F:methyltransferase activity"/>
    <property type="evidence" value="ECO:0007669"/>
    <property type="project" value="UniProtKB-KW"/>
</dbReference>
<dbReference type="GO" id="GO:0032259">
    <property type="term" value="P:methylation"/>
    <property type="evidence" value="ECO:0007669"/>
    <property type="project" value="UniProtKB-KW"/>
</dbReference>
<organism evidence="2 3">
    <name type="scientific">Pedobacter helvus</name>
    <dbReference type="NCBI Taxonomy" id="2563444"/>
    <lineage>
        <taxon>Bacteria</taxon>
        <taxon>Pseudomonadati</taxon>
        <taxon>Bacteroidota</taxon>
        <taxon>Sphingobacteriia</taxon>
        <taxon>Sphingobacteriales</taxon>
        <taxon>Sphingobacteriaceae</taxon>
        <taxon>Pedobacter</taxon>
    </lineage>
</organism>
<dbReference type="InterPro" id="IPR029063">
    <property type="entry name" value="SAM-dependent_MTases_sf"/>
</dbReference>
<proteinExistence type="predicted"/>
<dbReference type="Pfam" id="PF05050">
    <property type="entry name" value="Methyltransf_21"/>
    <property type="match status" value="1"/>
</dbReference>
<reference evidence="2 3" key="1">
    <citation type="submission" date="2024-12" db="EMBL/GenBank/DDBJ databases">
        <authorList>
            <person name="Hu S."/>
        </authorList>
    </citation>
    <scope>NUCLEOTIDE SEQUENCE [LARGE SCALE GENOMIC DNA]</scope>
    <source>
        <strain evidence="2 3">P-25</strain>
    </source>
</reference>
<dbReference type="InterPro" id="IPR052514">
    <property type="entry name" value="SAM-dependent_MTase"/>
</dbReference>
<gene>
    <name evidence="2" type="ORF">E5L68_017335</name>
</gene>
<keyword evidence="2" id="KW-0489">Methyltransferase</keyword>
<dbReference type="Gene3D" id="3.40.50.150">
    <property type="entry name" value="Vaccinia Virus protein VP39"/>
    <property type="match status" value="1"/>
</dbReference>
<dbReference type="PANTHER" id="PTHR34203">
    <property type="entry name" value="METHYLTRANSFERASE, FKBM FAMILY PROTEIN"/>
    <property type="match status" value="1"/>
</dbReference>
<dbReference type="RefSeq" id="WP_138728847.1">
    <property type="nucleotide sequence ID" value="NZ_SRMP02000045.1"/>
</dbReference>
<accession>A0ABW9JNA1</accession>
<dbReference type="EMBL" id="SRMP02000045">
    <property type="protein sequence ID" value="MFN0293159.1"/>
    <property type="molecule type" value="Genomic_DNA"/>
</dbReference>
<dbReference type="PANTHER" id="PTHR34203:SF15">
    <property type="entry name" value="SLL1173 PROTEIN"/>
    <property type="match status" value="1"/>
</dbReference>
<dbReference type="Proteomes" id="UP001517367">
    <property type="component" value="Unassembled WGS sequence"/>
</dbReference>
<dbReference type="InterPro" id="IPR006342">
    <property type="entry name" value="FkbM_mtfrase"/>
</dbReference>
<comment type="caution">
    <text evidence="2">The sequence shown here is derived from an EMBL/GenBank/DDBJ whole genome shotgun (WGS) entry which is preliminary data.</text>
</comment>
<evidence type="ECO:0000313" key="3">
    <source>
        <dbReference type="Proteomes" id="UP001517367"/>
    </source>
</evidence>
<feature type="domain" description="Methyltransferase FkbM" evidence="1">
    <location>
        <begin position="142"/>
        <end position="233"/>
    </location>
</feature>
<protein>
    <submittedName>
        <fullName evidence="2">FkbM family methyltransferase</fullName>
    </submittedName>
</protein>
<dbReference type="SUPFAM" id="SSF53335">
    <property type="entry name" value="S-adenosyl-L-methionine-dependent methyltransferases"/>
    <property type="match status" value="1"/>
</dbReference>
<name>A0ABW9JNA1_9SPHI</name>
<evidence type="ECO:0000259" key="1">
    <source>
        <dbReference type="Pfam" id="PF05050"/>
    </source>
</evidence>
<evidence type="ECO:0000313" key="2">
    <source>
        <dbReference type="EMBL" id="MFN0293159.1"/>
    </source>
</evidence>
<sequence>MIKEIISSLWFARRHRKIWEQRIADVMRSSDNAYIHRHADAGKLISGAQVMHNGQKIIKGSYYGSGITKMLLANRGVHEPQEERVFQEVLKTLSPDAIMVELGAYWGFYSMWFLQQIPQGKTYLYEPNFNNLAFGKANFKLNGLVGDFNRAFTSNRVDLQSQPPIIDLAYIFKDKRLDQIDILHCDIQRYEYELLSGASELLQSGRIGYLFISTHSPAIHQQCLNIVNEANYEIIAQADLDETFSVDGLIVARHRNYAGIGPIEISKNTKAG</sequence>